<dbReference type="Gene3D" id="3.10.20.880">
    <property type="match status" value="1"/>
</dbReference>
<keyword evidence="2" id="KW-1185">Reference proteome</keyword>
<name>A0A161XED3_9CLOT</name>
<dbReference type="PATRIC" id="fig|1121326.3.peg.2586"/>
<proteinExistence type="predicted"/>
<evidence type="ECO:0000313" key="2">
    <source>
        <dbReference type="Proteomes" id="UP000076603"/>
    </source>
</evidence>
<dbReference type="Proteomes" id="UP000076603">
    <property type="component" value="Unassembled WGS sequence"/>
</dbReference>
<reference evidence="1 2" key="1">
    <citation type="submission" date="2016-04" db="EMBL/GenBank/DDBJ databases">
        <title>Genome sequence of Clostridium magnum DSM 2767.</title>
        <authorList>
            <person name="Poehlein A."/>
            <person name="Uhlig R."/>
            <person name="Fischer R."/>
            <person name="Bahl H."/>
            <person name="Daniel R."/>
        </authorList>
    </citation>
    <scope>NUCLEOTIDE SEQUENCE [LARGE SCALE GENOMIC DNA]</scope>
    <source>
        <strain evidence="1 2">DSM 2767</strain>
    </source>
</reference>
<dbReference type="EMBL" id="LWAE01000002">
    <property type="protein sequence ID" value="KZL92766.1"/>
    <property type="molecule type" value="Genomic_DNA"/>
</dbReference>
<sequence>MQPICKKEYLELKPPEVGDTVADKDKIVKALKPKYGNVYISISTLKS</sequence>
<evidence type="ECO:0000313" key="1">
    <source>
        <dbReference type="EMBL" id="KZL92766.1"/>
    </source>
</evidence>
<comment type="caution">
    <text evidence="1">The sequence shown here is derived from an EMBL/GenBank/DDBJ whole genome shotgun (WGS) entry which is preliminary data.</text>
</comment>
<accession>A0A161XED3</accession>
<gene>
    <name evidence="1" type="ORF">CLMAG_25800</name>
</gene>
<protein>
    <submittedName>
        <fullName evidence="1">Uncharacterized protein</fullName>
    </submittedName>
</protein>
<dbReference type="AlphaFoldDB" id="A0A161XED3"/>
<organism evidence="1 2">
    <name type="scientific">Clostridium magnum DSM 2767</name>
    <dbReference type="NCBI Taxonomy" id="1121326"/>
    <lineage>
        <taxon>Bacteria</taxon>
        <taxon>Bacillati</taxon>
        <taxon>Bacillota</taxon>
        <taxon>Clostridia</taxon>
        <taxon>Eubacteriales</taxon>
        <taxon>Clostridiaceae</taxon>
        <taxon>Clostridium</taxon>
    </lineage>
</organism>